<accession>A0A840UQ34</accession>
<feature type="domain" description="Calcineurin-like phosphoesterase" evidence="8">
    <location>
        <begin position="1"/>
        <end position="216"/>
    </location>
</feature>
<evidence type="ECO:0000256" key="2">
    <source>
        <dbReference type="ARBA" id="ARBA00011322"/>
    </source>
</evidence>
<comment type="caution">
    <text evidence="10">The sequence shown here is derived from an EMBL/GenBank/DDBJ whole genome shotgun (WGS) entry which is preliminary data.</text>
</comment>
<evidence type="ECO:0000256" key="4">
    <source>
        <dbReference type="ARBA" id="ARBA00022722"/>
    </source>
</evidence>
<dbReference type="PANTHER" id="PTHR30337:SF0">
    <property type="entry name" value="NUCLEASE SBCCD SUBUNIT D"/>
    <property type="match status" value="1"/>
</dbReference>
<dbReference type="PANTHER" id="PTHR30337">
    <property type="entry name" value="COMPONENT OF ATP-DEPENDENT DSDNA EXONUCLEASE"/>
    <property type="match status" value="1"/>
</dbReference>
<dbReference type="EMBL" id="JACHFH010000001">
    <property type="protein sequence ID" value="MBB5334934.1"/>
    <property type="molecule type" value="Genomic_DNA"/>
</dbReference>
<proteinExistence type="inferred from homology"/>
<evidence type="ECO:0000256" key="5">
    <source>
        <dbReference type="ARBA" id="ARBA00022801"/>
    </source>
</evidence>
<dbReference type="InterPro" id="IPR041796">
    <property type="entry name" value="Mre11_N"/>
</dbReference>
<dbReference type="InterPro" id="IPR029052">
    <property type="entry name" value="Metallo-depent_PP-like"/>
</dbReference>
<dbReference type="AlphaFoldDB" id="A0A840UQ34"/>
<reference evidence="10 11" key="1">
    <citation type="submission" date="2020-08" db="EMBL/GenBank/DDBJ databases">
        <title>Genomic Encyclopedia of Type Strains, Phase IV (KMG-IV): sequencing the most valuable type-strain genomes for metagenomic binning, comparative biology and taxonomic classification.</title>
        <authorList>
            <person name="Goeker M."/>
        </authorList>
    </citation>
    <scope>NUCLEOTIDE SEQUENCE [LARGE SCALE GENOMIC DNA]</scope>
    <source>
        <strain evidence="10 11">DSM 24661</strain>
    </source>
</reference>
<dbReference type="CDD" id="cd00840">
    <property type="entry name" value="MPP_Mre11_N"/>
    <property type="match status" value="1"/>
</dbReference>
<dbReference type="GO" id="GO:0006310">
    <property type="term" value="P:DNA recombination"/>
    <property type="evidence" value="ECO:0007669"/>
    <property type="project" value="UniProtKB-KW"/>
</dbReference>
<dbReference type="InterPro" id="IPR050535">
    <property type="entry name" value="DNA_Repair-Maintenance_Comp"/>
</dbReference>
<protein>
    <recommendedName>
        <fullName evidence="3 7">Nuclease SbcCD subunit D</fullName>
    </recommendedName>
</protein>
<evidence type="ECO:0000259" key="8">
    <source>
        <dbReference type="Pfam" id="PF00149"/>
    </source>
</evidence>
<evidence type="ECO:0000256" key="7">
    <source>
        <dbReference type="RuleBase" id="RU363069"/>
    </source>
</evidence>
<dbReference type="Gene3D" id="3.60.21.10">
    <property type="match status" value="1"/>
</dbReference>
<dbReference type="Pfam" id="PF12320">
    <property type="entry name" value="SbcD_C"/>
    <property type="match status" value="1"/>
</dbReference>
<feature type="domain" description="Nuclease SbcCD subunit D C-terminal" evidence="9">
    <location>
        <begin position="265"/>
        <end position="355"/>
    </location>
</feature>
<keyword evidence="6 7" id="KW-0269">Exonuclease</keyword>
<gene>
    <name evidence="7" type="primary">sbcD</name>
    <name evidence="10" type="ORF">HNR32_000034</name>
</gene>
<comment type="similarity">
    <text evidence="1 7">Belongs to the SbcD family.</text>
</comment>
<evidence type="ECO:0000259" key="9">
    <source>
        <dbReference type="Pfam" id="PF12320"/>
    </source>
</evidence>
<comment type="function">
    <text evidence="7">SbcCD cleaves DNA hairpin structures. These structures can inhibit DNA replication and are intermediates in certain DNA recombination reactions. The complex acts as a 3'-&gt;5' double strand exonuclease that can open hairpins. It also has a 5' single-strand endonuclease activity.</text>
</comment>
<organism evidence="10 11">
    <name type="scientific">Pectinatus brassicae</name>
    <dbReference type="NCBI Taxonomy" id="862415"/>
    <lineage>
        <taxon>Bacteria</taxon>
        <taxon>Bacillati</taxon>
        <taxon>Bacillota</taxon>
        <taxon>Negativicutes</taxon>
        <taxon>Selenomonadales</taxon>
        <taxon>Selenomonadaceae</taxon>
        <taxon>Pectinatus</taxon>
    </lineage>
</organism>
<dbReference type="Pfam" id="PF00149">
    <property type="entry name" value="Metallophos"/>
    <property type="match status" value="1"/>
</dbReference>
<keyword evidence="7" id="KW-0255">Endonuclease</keyword>
<evidence type="ECO:0000313" key="10">
    <source>
        <dbReference type="EMBL" id="MBB5334934.1"/>
    </source>
</evidence>
<keyword evidence="7" id="KW-0235">DNA replication</keyword>
<keyword evidence="4 7" id="KW-0540">Nuclease</keyword>
<evidence type="ECO:0000256" key="3">
    <source>
        <dbReference type="ARBA" id="ARBA00013365"/>
    </source>
</evidence>
<dbReference type="Proteomes" id="UP000559117">
    <property type="component" value="Unassembled WGS sequence"/>
</dbReference>
<evidence type="ECO:0000256" key="6">
    <source>
        <dbReference type="ARBA" id="ARBA00022839"/>
    </source>
</evidence>
<dbReference type="NCBIfam" id="TIGR00619">
    <property type="entry name" value="sbcd"/>
    <property type="match status" value="1"/>
</dbReference>
<dbReference type="InterPro" id="IPR026843">
    <property type="entry name" value="SbcD_C"/>
</dbReference>
<evidence type="ECO:0000313" key="11">
    <source>
        <dbReference type="Proteomes" id="UP000559117"/>
    </source>
</evidence>
<name>A0A840UQ34_9FIRM</name>
<comment type="subunit">
    <text evidence="2 7">Heterodimer of SbcC and SbcD.</text>
</comment>
<dbReference type="RefSeq" id="WP_183858772.1">
    <property type="nucleotide sequence ID" value="NZ_JACHFH010000001.1"/>
</dbReference>
<dbReference type="GO" id="GO:0006260">
    <property type="term" value="P:DNA replication"/>
    <property type="evidence" value="ECO:0007669"/>
    <property type="project" value="UniProtKB-KW"/>
</dbReference>
<dbReference type="GO" id="GO:0008408">
    <property type="term" value="F:3'-5' exonuclease activity"/>
    <property type="evidence" value="ECO:0007669"/>
    <property type="project" value="InterPro"/>
</dbReference>
<keyword evidence="5 7" id="KW-0378">Hydrolase</keyword>
<dbReference type="InterPro" id="IPR004593">
    <property type="entry name" value="SbcD"/>
</dbReference>
<keyword evidence="7" id="KW-0233">DNA recombination</keyword>
<keyword evidence="11" id="KW-1185">Reference proteome</keyword>
<dbReference type="SUPFAM" id="SSF56300">
    <property type="entry name" value="Metallo-dependent phosphatases"/>
    <property type="match status" value="1"/>
</dbReference>
<dbReference type="GO" id="GO:0004519">
    <property type="term" value="F:endonuclease activity"/>
    <property type="evidence" value="ECO:0007669"/>
    <property type="project" value="UniProtKB-KW"/>
</dbReference>
<dbReference type="InterPro" id="IPR004843">
    <property type="entry name" value="Calcineurin-like_PHP"/>
</dbReference>
<sequence>MKFAHIGDLHIGKRVNGFSMLEDQRYILKQIIGVLQENKVDAVLMAGDIYDTPLPPIEAVRLFDEFLTHLVQLRIKIFIISGNHDSADRLAFAARLLEKNNVYIHSVFEGNTQPIAIEDKYGLVNIYMLPFIKPIQIRKIWQEEAEHILTYDDAVHLVIDKMELDKKQRNIIIAHQFITGAATSDSEELSVGGLDNISVDCFADFDYVALGHIHRPQKIIKNNIRYAGSPLKYSFSETSHKKTLPIIEIKEKNNMKISFIDLLPQHDLRKVKGLYKDITLKANYESTAIDDYISVTLTDEEEIPDAIGKLRSIYPNIMKIDYDNTRTGSNNVVDNTNTALQKKPLDLMNEFYKLQNNKELSSKQCDFAQKIIEEIWEEK</sequence>
<evidence type="ECO:0000256" key="1">
    <source>
        <dbReference type="ARBA" id="ARBA00010555"/>
    </source>
</evidence>